<feature type="signal peptide" evidence="1">
    <location>
        <begin position="1"/>
        <end position="31"/>
    </location>
</feature>
<protein>
    <submittedName>
        <fullName evidence="2">O-phthalyl amidase</fullName>
    </submittedName>
</protein>
<evidence type="ECO:0000313" key="2">
    <source>
        <dbReference type="EMBL" id="KHD76718.1"/>
    </source>
</evidence>
<dbReference type="EMBL" id="JRTT01000016">
    <property type="protein sequence ID" value="KHD76718.1"/>
    <property type="molecule type" value="Genomic_DNA"/>
</dbReference>
<dbReference type="OrthoDB" id="7197847at2"/>
<evidence type="ECO:0000313" key="3">
    <source>
        <dbReference type="Proteomes" id="UP000054537"/>
    </source>
</evidence>
<dbReference type="STRING" id="1869.MB27_15645"/>
<dbReference type="eggNOG" id="COG1073">
    <property type="taxonomic scope" value="Bacteria"/>
</dbReference>
<feature type="chain" id="PRO_5002033994" evidence="1">
    <location>
        <begin position="32"/>
        <end position="458"/>
    </location>
</feature>
<comment type="caution">
    <text evidence="2">The sequence shown here is derived from an EMBL/GenBank/DDBJ whole genome shotgun (WGS) entry which is preliminary data.</text>
</comment>
<dbReference type="InterPro" id="IPR029058">
    <property type="entry name" value="AB_hydrolase_fold"/>
</dbReference>
<keyword evidence="1" id="KW-0732">Signal</keyword>
<accession>A0A0A6UNR6</accession>
<name>A0A0A6UNR6_ACTUT</name>
<keyword evidence="3" id="KW-1185">Reference proteome</keyword>
<reference evidence="2 3" key="1">
    <citation type="submission" date="2014-10" db="EMBL/GenBank/DDBJ databases">
        <title>Draft genome sequence of Actinoplanes utahensis NRRL 12052.</title>
        <authorList>
            <person name="Velasco-Bucheli B."/>
            <person name="del Cerro C."/>
            <person name="Hormigo D."/>
            <person name="Garcia J.L."/>
            <person name="Acebal C."/>
            <person name="Arroyo M."/>
            <person name="de la Mata I."/>
        </authorList>
    </citation>
    <scope>NUCLEOTIDE SEQUENCE [LARGE SCALE GENOMIC DNA]</scope>
    <source>
        <strain evidence="2 3">NRRL 12052</strain>
    </source>
</reference>
<dbReference type="Proteomes" id="UP000054537">
    <property type="component" value="Unassembled WGS sequence"/>
</dbReference>
<dbReference type="Gene3D" id="3.40.50.1820">
    <property type="entry name" value="alpha/beta hydrolase"/>
    <property type="match status" value="1"/>
</dbReference>
<sequence>MLPGGNAMIIRRAVLVAALIAGILTGSPAAAADPGCSPPTPSTTRPGYLVADPDCALDGTPFTALPGARAHTGIRDGAAYRIEVPDRWNGQLVVYAHGYRGTGTTVYVSDPDLRAHYIAKGYAWAASSYATNGYDVGQGVRDTHALIGIFQQVTGKRARNVYISGASMGGHVTAVAVEEYPRSFTGAMPYCGVLGDTELFDYFLDANVTAAALADVDIEFPAQPDAGFPVRWAQQVGQIRTALTGTDAGRTWSDVLERRSGGERPGFPAAFAYWNAASQGGLPFLFSVYPGLTGGTAGIAPGNLTDNRRTLYRATDGRRLTAAEWRLNAEVLRVRRTAYPDPGLAGVPRVDGRPPVPVLSLHGIGDLFVPFSMEQEYARRAAANGRAGLFVSRAVRDVTHCGFTSDELKRGFDDLITWTRTGRRPAGDAILDRRTVAAPGFGCRFTSQTRPQWAPCPA</sequence>
<proteinExistence type="predicted"/>
<dbReference type="AlphaFoldDB" id="A0A0A6UNR6"/>
<organism evidence="2 3">
    <name type="scientific">Actinoplanes utahensis</name>
    <dbReference type="NCBI Taxonomy" id="1869"/>
    <lineage>
        <taxon>Bacteria</taxon>
        <taxon>Bacillati</taxon>
        <taxon>Actinomycetota</taxon>
        <taxon>Actinomycetes</taxon>
        <taxon>Micromonosporales</taxon>
        <taxon>Micromonosporaceae</taxon>
        <taxon>Actinoplanes</taxon>
    </lineage>
</organism>
<evidence type="ECO:0000256" key="1">
    <source>
        <dbReference type="SAM" id="SignalP"/>
    </source>
</evidence>
<gene>
    <name evidence="2" type="ORF">MB27_15645</name>
</gene>
<dbReference type="SUPFAM" id="SSF53474">
    <property type="entry name" value="alpha/beta-Hydrolases"/>
    <property type="match status" value="1"/>
</dbReference>